<dbReference type="CDD" id="cd09910">
    <property type="entry name" value="NGN-insert_like"/>
    <property type="match status" value="1"/>
</dbReference>
<sequence>MRLLSLLRPGDALTLGMGLMLVVWLAIAALHRDAPQRVIVRAGGQVVAVAGLDGPRRILAHGPLGLSVIEIEPGRARVAADPGPRQYCVKQGWLTRAGDAALCLPNQVSVELAGATRRFDSITY</sequence>
<keyword evidence="1" id="KW-0812">Transmembrane</keyword>
<keyword evidence="1" id="KW-1133">Transmembrane helix</keyword>
<evidence type="ECO:0000313" key="2">
    <source>
        <dbReference type="EMBL" id="MEO1766266.1"/>
    </source>
</evidence>
<name>A0ABV0ECB5_9BURK</name>
<dbReference type="EMBL" id="JBAJEX010000002">
    <property type="protein sequence ID" value="MEO1766266.1"/>
    <property type="molecule type" value="Genomic_DNA"/>
</dbReference>
<proteinExistence type="predicted"/>
<comment type="caution">
    <text evidence="2">The sequence shown here is derived from an EMBL/GenBank/DDBJ whole genome shotgun (WGS) entry which is preliminary data.</text>
</comment>
<dbReference type="Gene3D" id="2.60.320.10">
    <property type="entry name" value="N-utilization substance G protein NusG, insert domain"/>
    <property type="match status" value="1"/>
</dbReference>
<reference evidence="2 3" key="1">
    <citation type="submission" date="2024-02" db="EMBL/GenBank/DDBJ databases">
        <title>New thermophilic sulfur-oxidizing bacteria from a hot springs of the Uzon caldera (Kamchatka, Russia).</title>
        <authorList>
            <person name="Dukat A.M."/>
            <person name="Elcheninov A.G."/>
            <person name="Frolov E.N."/>
        </authorList>
    </citation>
    <scope>NUCLEOTIDE SEQUENCE [LARGE SCALE GENOMIC DNA]</scope>
    <source>
        <strain evidence="2 3">AK1</strain>
    </source>
</reference>
<evidence type="ECO:0000256" key="1">
    <source>
        <dbReference type="SAM" id="Phobius"/>
    </source>
</evidence>
<dbReference type="InterPro" id="IPR038690">
    <property type="entry name" value="NusG_2_sf"/>
</dbReference>
<feature type="transmembrane region" description="Helical" evidence="1">
    <location>
        <begin position="12"/>
        <end position="31"/>
    </location>
</feature>
<organism evidence="2 3">
    <name type="scientific">Thiobacter aerophilum</name>
    <dbReference type="NCBI Taxonomy" id="3121275"/>
    <lineage>
        <taxon>Bacteria</taxon>
        <taxon>Pseudomonadati</taxon>
        <taxon>Pseudomonadota</taxon>
        <taxon>Betaproteobacteria</taxon>
        <taxon>Burkholderiales</taxon>
        <taxon>Thiobacteraceae</taxon>
        <taxon>Thiobacter</taxon>
    </lineage>
</organism>
<evidence type="ECO:0000313" key="3">
    <source>
        <dbReference type="Proteomes" id="UP001482231"/>
    </source>
</evidence>
<dbReference type="Proteomes" id="UP001482231">
    <property type="component" value="Unassembled WGS sequence"/>
</dbReference>
<accession>A0ABV0ECB5</accession>
<keyword evidence="1" id="KW-0472">Membrane</keyword>
<protein>
    <submittedName>
        <fullName evidence="2">NusG domain II-containing protein</fullName>
    </submittedName>
</protein>
<dbReference type="Pfam" id="PF07009">
    <property type="entry name" value="NusG_II"/>
    <property type="match status" value="1"/>
</dbReference>
<gene>
    <name evidence="2" type="ORF">V6E02_03430</name>
</gene>
<dbReference type="RefSeq" id="WP_347307185.1">
    <property type="nucleotide sequence ID" value="NZ_JBAJEX010000002.1"/>
</dbReference>
<keyword evidence="3" id="KW-1185">Reference proteome</keyword>